<proteinExistence type="predicted"/>
<geneLocation type="mitochondrion" evidence="2"/>
<reference evidence="2" key="1">
    <citation type="submission" date="2018-02" db="EMBL/GenBank/DDBJ databases">
        <title>The complete maternal mitochondrial genome sequences of two threatened North American freshwater mussels: Alasmidonta heterodon and Alasmidonta varicosa (Bivalvia: Unionida: Unionidae).</title>
        <authorList>
            <person name="Aunins A.W."/>
            <person name="Schill B."/>
            <person name="Galbraith H."/>
        </authorList>
    </citation>
    <scope>NUCLEOTIDE SEQUENCE</scope>
    <source>
        <strain evidence="2">Delaware River D6</strain>
        <tissue evidence="2">Mantle tissue</tissue>
    </source>
</reference>
<dbReference type="GeneID" id="36485331"/>
<evidence type="ECO:0000313" key="2">
    <source>
        <dbReference type="EMBL" id="AVK79272.1"/>
    </source>
</evidence>
<keyword evidence="2" id="KW-0496">Mitochondrion</keyword>
<protein>
    <submittedName>
        <fullName evidence="2">HORF</fullName>
    </submittedName>
</protein>
<dbReference type="RefSeq" id="YP_009475569.1">
    <property type="nucleotide sequence ID" value="NC_037431.1"/>
</dbReference>
<sequence length="78" mass="8790">MMKFMLKLSLLILSIFAVVFLFSQIIQALFVSDEFWMVDQVLCSMELDNASSQPKTDDHPVIPSPAKTDLTKPNAKSQ</sequence>
<feature type="region of interest" description="Disordered" evidence="1">
    <location>
        <begin position="50"/>
        <end position="78"/>
    </location>
</feature>
<evidence type="ECO:0000256" key="1">
    <source>
        <dbReference type="SAM" id="MobiDB-lite"/>
    </source>
</evidence>
<organism evidence="2">
    <name type="scientific">Prolasmidonta heterodon</name>
    <name type="common">Dwarf wedge mussel</name>
    <name type="synonym">Alasmidonta heterodon</name>
    <dbReference type="NCBI Taxonomy" id="3251789"/>
    <lineage>
        <taxon>Eukaryota</taxon>
        <taxon>Metazoa</taxon>
        <taxon>Spiralia</taxon>
        <taxon>Lophotrochozoa</taxon>
        <taxon>Mollusca</taxon>
        <taxon>Bivalvia</taxon>
        <taxon>Autobranchia</taxon>
        <taxon>Heteroconchia</taxon>
        <taxon>Palaeoheterodonta</taxon>
        <taxon>Unionida</taxon>
        <taxon>Unionoidea</taxon>
        <taxon>Unionidae</taxon>
        <taxon>Prolasmidonta</taxon>
    </lineage>
</organism>
<gene>
    <name evidence="2" type="primary">HORF</name>
</gene>
<dbReference type="EMBL" id="MG905826">
    <property type="protein sequence ID" value="AVK79272.1"/>
    <property type="molecule type" value="Genomic_DNA"/>
</dbReference>
<accession>A0A343UZ86</accession>
<name>A0A343UZ86_PROHE</name>
<dbReference type="CTD" id="10549119"/>
<dbReference type="AlphaFoldDB" id="A0A343UZ86"/>